<reference evidence="10" key="1">
    <citation type="journal article" date="2021" name="G3 (Bethesda)">
        <title>Genomic diversity, chromosomal rearrangements, and interspecies hybridization in the ogataea polymorpha species complex.</title>
        <authorList>
            <person name="Hanson S.J."/>
            <person name="Cinneide E.O."/>
            <person name="Salzberg L.I."/>
            <person name="Wolfe K.H."/>
            <person name="McGowan J."/>
            <person name="Fitzpatrick D.A."/>
            <person name="Matlin K."/>
        </authorList>
    </citation>
    <scope>NUCLEOTIDE SEQUENCE</scope>
    <source>
        <strain evidence="10">83-405-1</strain>
    </source>
</reference>
<accession>A0AAN6D0Y1</accession>
<organism evidence="10 11">
    <name type="scientific">Ogataea haglerorum</name>
    <dbReference type="NCBI Taxonomy" id="1937702"/>
    <lineage>
        <taxon>Eukaryota</taxon>
        <taxon>Fungi</taxon>
        <taxon>Dikarya</taxon>
        <taxon>Ascomycota</taxon>
        <taxon>Saccharomycotina</taxon>
        <taxon>Pichiomycetes</taxon>
        <taxon>Pichiales</taxon>
        <taxon>Pichiaceae</taxon>
        <taxon>Ogataea</taxon>
    </lineage>
</organism>
<dbReference type="Pfam" id="PF02882">
    <property type="entry name" value="THF_DHG_CYH_C"/>
    <property type="match status" value="1"/>
</dbReference>
<dbReference type="GO" id="GO:0005829">
    <property type="term" value="C:cytosol"/>
    <property type="evidence" value="ECO:0007669"/>
    <property type="project" value="TreeGrafter"/>
</dbReference>
<dbReference type="InterPro" id="IPR020631">
    <property type="entry name" value="THF_DH/CycHdrlase_NAD-bd_dom"/>
</dbReference>
<dbReference type="Proteomes" id="UP000738402">
    <property type="component" value="Unassembled WGS sequence"/>
</dbReference>
<dbReference type="PANTHER" id="PTHR48099">
    <property type="entry name" value="C-1-TETRAHYDROFOLATE SYNTHASE, CYTOPLASMIC-RELATED"/>
    <property type="match status" value="1"/>
</dbReference>
<keyword evidence="3" id="KW-0554">One-carbon metabolism</keyword>
<dbReference type="PRINTS" id="PR00085">
    <property type="entry name" value="THFDHDRGNASE"/>
</dbReference>
<evidence type="ECO:0000256" key="4">
    <source>
        <dbReference type="ARBA" id="ARBA00022801"/>
    </source>
</evidence>
<dbReference type="GO" id="GO:0035999">
    <property type="term" value="P:tetrahydrofolate interconversion"/>
    <property type="evidence" value="ECO:0007669"/>
    <property type="project" value="TreeGrafter"/>
</dbReference>
<evidence type="ECO:0000256" key="3">
    <source>
        <dbReference type="ARBA" id="ARBA00022563"/>
    </source>
</evidence>
<dbReference type="Gene3D" id="3.40.50.720">
    <property type="entry name" value="NAD(P)-binding Rossmann-like Domain"/>
    <property type="match status" value="1"/>
</dbReference>
<evidence type="ECO:0000259" key="8">
    <source>
        <dbReference type="Pfam" id="PF00763"/>
    </source>
</evidence>
<dbReference type="Gene3D" id="3.40.50.10860">
    <property type="entry name" value="Leucine Dehydrogenase, chain A, domain 1"/>
    <property type="match status" value="1"/>
</dbReference>
<dbReference type="CDD" id="cd01080">
    <property type="entry name" value="NAD_bind_m-THF_DH_Cyclohyd"/>
    <property type="match status" value="1"/>
</dbReference>
<dbReference type="FunFam" id="3.40.50.720:FF:000006">
    <property type="entry name" value="Bifunctional protein FolD"/>
    <property type="match status" value="1"/>
</dbReference>
<evidence type="ECO:0000259" key="9">
    <source>
        <dbReference type="Pfam" id="PF02882"/>
    </source>
</evidence>
<comment type="pathway">
    <text evidence="1">One-carbon metabolism; tetrahydrofolate interconversion.</text>
</comment>
<keyword evidence="5" id="KW-0521">NADP</keyword>
<dbReference type="InterPro" id="IPR036291">
    <property type="entry name" value="NAD(P)-bd_dom_sf"/>
</dbReference>
<keyword evidence="4" id="KW-0378">Hydrolase</keyword>
<evidence type="ECO:0008006" key="12">
    <source>
        <dbReference type="Google" id="ProtNLM"/>
    </source>
</evidence>
<name>A0AAN6D0Y1_9ASCO</name>
<dbReference type="EMBL" id="JAHLUH010000021">
    <property type="protein sequence ID" value="KAG7723919.1"/>
    <property type="molecule type" value="Genomic_DNA"/>
</dbReference>
<sequence>MPGTIPSETGHKTHGCFGSPHNGHTVGGTRAGNCRWPCQTLCWAPSPRRTAGHIYYHTSHRPPAAHREPTFCQIYIHVEKKCPRTNMSIIDGKAISSELRASIAAEIRDLKAQDPSFAPRLVIIQVGDRPDSSTYVKMKLKSCQEVGIDGSLQKLPDDVSEADLLARINELNEDPSVHGILVQLPLPAHLDEERITNAVKQEKDIDGFSELNLAAIFKKNAAAKFIPCTPKGIMYLLKHEQVEIAGKNVVVCGRSDIVGGPLSKLLEKAGGTVTVVHSKTSPEQLKFYCSNADIIVSAVGRAGFITGDMVKQGCVIIDVGTNYVPDATRKTGQRMCGDVDFASCKEKASKITPVPGGVGPMTVAMVLDNLLESAKRSKKV</sequence>
<dbReference type="PROSITE" id="PS00766">
    <property type="entry name" value="THF_DHG_CYH_1"/>
    <property type="match status" value="1"/>
</dbReference>
<dbReference type="PROSITE" id="PS00767">
    <property type="entry name" value="THF_DHG_CYH_2"/>
    <property type="match status" value="1"/>
</dbReference>
<proteinExistence type="inferred from homology"/>
<dbReference type="InterPro" id="IPR020867">
    <property type="entry name" value="THF_DH/CycHdrlase_CS"/>
</dbReference>
<gene>
    <name evidence="10" type="ORF">KL933_005241</name>
</gene>
<dbReference type="Pfam" id="PF00763">
    <property type="entry name" value="THF_DHG_CYH"/>
    <property type="match status" value="1"/>
</dbReference>
<keyword evidence="6" id="KW-0560">Oxidoreductase</keyword>
<evidence type="ECO:0000313" key="11">
    <source>
        <dbReference type="Proteomes" id="UP000738402"/>
    </source>
</evidence>
<evidence type="ECO:0000256" key="7">
    <source>
        <dbReference type="ARBA" id="ARBA00023268"/>
    </source>
</evidence>
<dbReference type="InterPro" id="IPR020630">
    <property type="entry name" value="THF_DH/CycHdrlase_cat_dom"/>
</dbReference>
<dbReference type="FunFam" id="3.40.50.10860:FF:000005">
    <property type="entry name" value="C-1-tetrahydrofolate synthase, cytoplasmic, putative"/>
    <property type="match status" value="1"/>
</dbReference>
<evidence type="ECO:0000256" key="1">
    <source>
        <dbReference type="ARBA" id="ARBA00004777"/>
    </source>
</evidence>
<comment type="caution">
    <text evidence="10">The sequence shown here is derived from an EMBL/GenBank/DDBJ whole genome shotgun (WGS) entry which is preliminary data.</text>
</comment>
<dbReference type="PANTHER" id="PTHR48099:SF5">
    <property type="entry name" value="C-1-TETRAHYDROFOLATE SYNTHASE, CYTOPLASMIC"/>
    <property type="match status" value="1"/>
</dbReference>
<dbReference type="SUPFAM" id="SSF51735">
    <property type="entry name" value="NAD(P)-binding Rossmann-fold domains"/>
    <property type="match status" value="1"/>
</dbReference>
<dbReference type="SUPFAM" id="SSF53223">
    <property type="entry name" value="Aminoacid dehydrogenase-like, N-terminal domain"/>
    <property type="match status" value="1"/>
</dbReference>
<evidence type="ECO:0000313" key="10">
    <source>
        <dbReference type="EMBL" id="KAG7723919.1"/>
    </source>
</evidence>
<evidence type="ECO:0000256" key="6">
    <source>
        <dbReference type="ARBA" id="ARBA00023002"/>
    </source>
</evidence>
<dbReference type="InterPro" id="IPR000672">
    <property type="entry name" value="THF_DH/CycHdrlase"/>
</dbReference>
<dbReference type="InterPro" id="IPR046346">
    <property type="entry name" value="Aminoacid_DH-like_N_sf"/>
</dbReference>
<dbReference type="GO" id="GO:0004488">
    <property type="term" value="F:methylenetetrahydrofolate dehydrogenase (NADP+) activity"/>
    <property type="evidence" value="ECO:0007669"/>
    <property type="project" value="InterPro"/>
</dbReference>
<feature type="domain" description="Tetrahydrofolate dehydrogenase/cyclohydrolase catalytic" evidence="8">
    <location>
        <begin position="90"/>
        <end position="206"/>
    </location>
</feature>
<comment type="subunit">
    <text evidence="2">Homodimer.</text>
</comment>
<keyword evidence="7" id="KW-0511">Multifunctional enzyme</keyword>
<dbReference type="GO" id="GO:0004477">
    <property type="term" value="F:methenyltetrahydrofolate cyclohydrolase activity"/>
    <property type="evidence" value="ECO:0007669"/>
    <property type="project" value="TreeGrafter"/>
</dbReference>
<evidence type="ECO:0000256" key="2">
    <source>
        <dbReference type="ARBA" id="ARBA00011738"/>
    </source>
</evidence>
<dbReference type="HAMAP" id="MF_01576">
    <property type="entry name" value="THF_DHG_CYH"/>
    <property type="match status" value="1"/>
</dbReference>
<evidence type="ECO:0000256" key="5">
    <source>
        <dbReference type="ARBA" id="ARBA00022857"/>
    </source>
</evidence>
<dbReference type="AlphaFoldDB" id="A0AAN6D0Y1"/>
<protein>
    <recommendedName>
        <fullName evidence="12">Methenyltetrahydrofolate cyclohydrolase</fullName>
    </recommendedName>
</protein>
<feature type="domain" description="Tetrahydrofolate dehydrogenase/cyclohydrolase NAD(P)-binding" evidence="9">
    <location>
        <begin position="227"/>
        <end position="377"/>
    </location>
</feature>